<dbReference type="SUPFAM" id="SSF57667">
    <property type="entry name" value="beta-beta-alpha zinc fingers"/>
    <property type="match status" value="2"/>
</dbReference>
<dbReference type="GeneID" id="136812735"/>
<dbReference type="AlphaFoldDB" id="A0A7M5V402"/>
<dbReference type="Proteomes" id="UP000594262">
    <property type="component" value="Unplaced"/>
</dbReference>
<accession>A0A7M5V402</accession>
<dbReference type="SMART" id="SM00355">
    <property type="entry name" value="ZnF_C2H2"/>
    <property type="match status" value="4"/>
</dbReference>
<evidence type="ECO:0000256" key="2">
    <source>
        <dbReference type="ARBA" id="ARBA00022723"/>
    </source>
</evidence>
<evidence type="ECO:0000256" key="3">
    <source>
        <dbReference type="ARBA" id="ARBA00022737"/>
    </source>
</evidence>
<dbReference type="InterPro" id="IPR013087">
    <property type="entry name" value="Znf_C2H2_type"/>
</dbReference>
<evidence type="ECO:0000256" key="7">
    <source>
        <dbReference type="SAM" id="MobiDB-lite"/>
    </source>
</evidence>
<dbReference type="GO" id="GO:0008270">
    <property type="term" value="F:zinc ion binding"/>
    <property type="evidence" value="ECO:0007669"/>
    <property type="project" value="UniProtKB-KW"/>
</dbReference>
<evidence type="ECO:0000256" key="4">
    <source>
        <dbReference type="ARBA" id="ARBA00022771"/>
    </source>
</evidence>
<keyword evidence="2" id="KW-0479">Metal-binding</keyword>
<feature type="domain" description="C2H2-type" evidence="8">
    <location>
        <begin position="212"/>
        <end position="239"/>
    </location>
</feature>
<reference evidence="9" key="1">
    <citation type="submission" date="2021-01" db="UniProtKB">
        <authorList>
            <consortium name="EnsemblMetazoa"/>
        </authorList>
    </citation>
    <scope>IDENTIFICATION</scope>
</reference>
<feature type="domain" description="C2H2-type" evidence="8">
    <location>
        <begin position="331"/>
        <end position="358"/>
    </location>
</feature>
<evidence type="ECO:0000259" key="8">
    <source>
        <dbReference type="PROSITE" id="PS50157"/>
    </source>
</evidence>
<feature type="domain" description="C2H2-type" evidence="8">
    <location>
        <begin position="183"/>
        <end position="211"/>
    </location>
</feature>
<proteinExistence type="inferred from homology"/>
<evidence type="ECO:0000313" key="9">
    <source>
        <dbReference type="EnsemblMetazoa" id="CLYHEMP009241.1"/>
    </source>
</evidence>
<keyword evidence="4 6" id="KW-0863">Zinc-finger</keyword>
<feature type="domain" description="C2H2-type" evidence="8">
    <location>
        <begin position="302"/>
        <end position="330"/>
    </location>
</feature>
<dbReference type="PROSITE" id="PS00028">
    <property type="entry name" value="ZINC_FINGER_C2H2_1"/>
    <property type="match status" value="4"/>
</dbReference>
<protein>
    <recommendedName>
        <fullName evidence="8">C2H2-type domain-containing protein</fullName>
    </recommendedName>
</protein>
<evidence type="ECO:0000313" key="10">
    <source>
        <dbReference type="Proteomes" id="UP000594262"/>
    </source>
</evidence>
<dbReference type="InterPro" id="IPR036236">
    <property type="entry name" value="Znf_C2H2_sf"/>
</dbReference>
<dbReference type="GO" id="GO:0000978">
    <property type="term" value="F:RNA polymerase II cis-regulatory region sequence-specific DNA binding"/>
    <property type="evidence" value="ECO:0007669"/>
    <property type="project" value="TreeGrafter"/>
</dbReference>
<dbReference type="OrthoDB" id="427030at2759"/>
<dbReference type="FunFam" id="3.30.160.60:FF:000706">
    <property type="entry name" value="Zinc finger protein"/>
    <property type="match status" value="1"/>
</dbReference>
<evidence type="ECO:0000256" key="1">
    <source>
        <dbReference type="ARBA" id="ARBA00006991"/>
    </source>
</evidence>
<comment type="similarity">
    <text evidence="1">Belongs to the krueppel C2H2-type zinc-finger protein family.</text>
</comment>
<dbReference type="PROSITE" id="PS50157">
    <property type="entry name" value="ZINC_FINGER_C2H2_2"/>
    <property type="match status" value="4"/>
</dbReference>
<name>A0A7M5V402_9CNID</name>
<dbReference type="InterPro" id="IPR050752">
    <property type="entry name" value="C2H2-ZF_domain"/>
</dbReference>
<keyword evidence="5" id="KW-0862">Zinc</keyword>
<organism evidence="9 10">
    <name type="scientific">Clytia hemisphaerica</name>
    <dbReference type="NCBI Taxonomy" id="252671"/>
    <lineage>
        <taxon>Eukaryota</taxon>
        <taxon>Metazoa</taxon>
        <taxon>Cnidaria</taxon>
        <taxon>Hydrozoa</taxon>
        <taxon>Hydroidolina</taxon>
        <taxon>Leptothecata</taxon>
        <taxon>Obeliida</taxon>
        <taxon>Clytiidae</taxon>
        <taxon>Clytia</taxon>
    </lineage>
</organism>
<dbReference type="GO" id="GO:0000981">
    <property type="term" value="F:DNA-binding transcription factor activity, RNA polymerase II-specific"/>
    <property type="evidence" value="ECO:0007669"/>
    <property type="project" value="TreeGrafter"/>
</dbReference>
<dbReference type="FunFam" id="3.30.160.60:FF:000303">
    <property type="entry name" value="Zinc finger protein 41"/>
    <property type="match status" value="1"/>
</dbReference>
<dbReference type="PANTHER" id="PTHR24384:SF218">
    <property type="entry name" value="ZINC FINGER PROTEIN 502"/>
    <property type="match status" value="1"/>
</dbReference>
<dbReference type="RefSeq" id="XP_066925360.1">
    <property type="nucleotide sequence ID" value="XM_067069259.1"/>
</dbReference>
<dbReference type="EnsemblMetazoa" id="CLYHEMT009241.1">
    <property type="protein sequence ID" value="CLYHEMP009241.1"/>
    <property type="gene ID" value="CLYHEMG009241"/>
</dbReference>
<dbReference type="PANTHER" id="PTHR24384">
    <property type="entry name" value="FINGER PUTATIVE TRANSCRIPTION FACTOR FAMILY-RELATED"/>
    <property type="match status" value="1"/>
</dbReference>
<evidence type="ECO:0000256" key="5">
    <source>
        <dbReference type="ARBA" id="ARBA00022833"/>
    </source>
</evidence>
<sequence>MNFEFGDISIKFPVKVGCEESISPIELCFNIKCNGNNIGLFRLTLESFDTSLELKDLGQNSLVFKPSIWACQRENDGETRKLLVGNANEVLQGNTGHEHSIKKNCPQTCHNEQENNSSLFEPLEEGNRDEIEVYEGSSTAYNEIIHGDDIVYVEPMQLVDEEDLDQQNYREQTEQVKIKERKFECNDCGLRFYKRDKLKLHHDTVHKGLKPFDCTECGKKFGRKDHLARHVKVHTKVIPVICLPENHCQNDKIPGNGIDENFQKAGDKQRDEKINKNKVKVEIDQQNYQELVEQVEIKGRKFQCDDCGLRFHKRDKLKLHHDTVHKKLRPFECTECGKKFGRKDHLARHIKVHTKEGDFSQMSDFIEHNKTIGGDSKISSQDETNFEEEDSVHSNSCEDNMLPTFIALNDNKISDKGTN</sequence>
<dbReference type="Gene3D" id="3.30.160.60">
    <property type="entry name" value="Classic Zinc Finger"/>
    <property type="match status" value="3"/>
</dbReference>
<feature type="region of interest" description="Disordered" evidence="7">
    <location>
        <begin position="371"/>
        <end position="397"/>
    </location>
</feature>
<evidence type="ECO:0000256" key="6">
    <source>
        <dbReference type="PROSITE-ProRule" id="PRU00042"/>
    </source>
</evidence>
<keyword evidence="3" id="KW-0677">Repeat</keyword>
<keyword evidence="10" id="KW-1185">Reference proteome</keyword>
<dbReference type="Pfam" id="PF00096">
    <property type="entry name" value="zf-C2H2"/>
    <property type="match status" value="3"/>
</dbReference>